<dbReference type="OrthoDB" id="6683244at2"/>
<dbReference type="STRING" id="1903179.BI347_19025"/>
<dbReference type="RefSeq" id="WP_071116774.1">
    <property type="nucleotide sequence ID" value="NZ_MKCS01000003.1"/>
</dbReference>
<dbReference type="EMBL" id="MKCS01000005">
    <property type="protein sequence ID" value="OHX10059.1"/>
    <property type="molecule type" value="Genomic_DNA"/>
</dbReference>
<protein>
    <submittedName>
        <fullName evidence="1">Uncharacterized protein</fullName>
    </submittedName>
</protein>
<accession>A0A1S1WSI9</accession>
<reference evidence="1 3" key="1">
    <citation type="submission" date="2016-09" db="EMBL/GenBank/DDBJ databases">
        <title>Chromobacterium muskegensis sp. nov., an insecticidal bacterium isolated from Sphagnum bogs.</title>
        <authorList>
            <person name="Sparks M.E."/>
            <person name="Blackburn M.B."/>
            <person name="Gundersen-Rindal D.E."/>
            <person name="Mitchell A."/>
            <person name="Farrar R."/>
            <person name="Kuhar D."/>
        </authorList>
    </citation>
    <scope>NUCLEOTIDE SEQUENCE [LARGE SCALE GENOMIC DNA]</scope>
    <source>
        <strain evidence="1 3">37-2</strain>
    </source>
</reference>
<comment type="caution">
    <text evidence="1">The sequence shown here is derived from an EMBL/GenBank/DDBJ whole genome shotgun (WGS) entry which is preliminary data.</text>
</comment>
<evidence type="ECO:0000313" key="2">
    <source>
        <dbReference type="EMBL" id="OHX10624.1"/>
    </source>
</evidence>
<evidence type="ECO:0000313" key="3">
    <source>
        <dbReference type="Proteomes" id="UP000180088"/>
    </source>
</evidence>
<gene>
    <name evidence="2" type="ORF">BI347_19025</name>
    <name evidence="1" type="ORF">BI347_22375</name>
</gene>
<proteinExistence type="predicted"/>
<name>A0A1S1WSI9_9NEIS</name>
<evidence type="ECO:0000313" key="1">
    <source>
        <dbReference type="EMBL" id="OHX10059.1"/>
    </source>
</evidence>
<organism evidence="1 3">
    <name type="scientific">Chromobacterium sphagni</name>
    <dbReference type="NCBI Taxonomy" id="1903179"/>
    <lineage>
        <taxon>Bacteria</taxon>
        <taxon>Pseudomonadati</taxon>
        <taxon>Pseudomonadota</taxon>
        <taxon>Betaproteobacteria</taxon>
        <taxon>Neisseriales</taxon>
        <taxon>Chromobacteriaceae</taxon>
        <taxon>Chromobacterium</taxon>
    </lineage>
</organism>
<dbReference type="AlphaFoldDB" id="A0A1S1WSI9"/>
<dbReference type="EMBL" id="MKCS01000003">
    <property type="protein sequence ID" value="OHX10624.1"/>
    <property type="molecule type" value="Genomic_DNA"/>
</dbReference>
<sequence>MTFIIAMQAEDSLIVSADNTTIAFTNSTAFRRSIACQKLHEWPGGVFTGTGEYGVVQRTLGHLTRGAALASLPVLLAREKECRRQEAGPNEQIDITRLILSAPTPQGPRLHIVTDDAIEQIGPGELLMFFPLNHDFLSASSEAIHDLNASLWAKSNFATPDEWISFYAEKFSEIYALQNQNNELISRSFHIYFQAEELSLTFIAANSS</sequence>
<dbReference type="Proteomes" id="UP000180088">
    <property type="component" value="Unassembled WGS sequence"/>
</dbReference>